<dbReference type="SUPFAM" id="SSF54637">
    <property type="entry name" value="Thioesterase/thiol ester dehydrase-isomerase"/>
    <property type="match status" value="1"/>
</dbReference>
<evidence type="ECO:0000256" key="11">
    <source>
        <dbReference type="ARBA" id="ARBA00023235"/>
    </source>
</evidence>
<dbReference type="PANTHER" id="PTHR30272:SF8">
    <property type="entry name" value="3-HYDROXYDECANOYL-[ACYL-CARRIER-PROTEIN] DEHYDRATASE"/>
    <property type="match status" value="1"/>
</dbReference>
<comment type="similarity">
    <text evidence="4">Belongs to the thioester dehydratase family. FabA subfamily.</text>
</comment>
<evidence type="ECO:0000256" key="12">
    <source>
        <dbReference type="ARBA" id="ARBA00023239"/>
    </source>
</evidence>
<evidence type="ECO:0000256" key="1">
    <source>
        <dbReference type="ARBA" id="ARBA00001055"/>
    </source>
</evidence>
<proteinExistence type="inferred from homology"/>
<keyword evidence="9" id="KW-0443">Lipid metabolism</keyword>
<keyword evidence="6" id="KW-0963">Cytoplasm</keyword>
<evidence type="ECO:0000256" key="6">
    <source>
        <dbReference type="ARBA" id="ARBA00022490"/>
    </source>
</evidence>
<comment type="subcellular location">
    <subcellularLocation>
        <location evidence="2">Cytoplasm</location>
    </subcellularLocation>
</comment>
<dbReference type="PANTHER" id="PTHR30272">
    <property type="entry name" value="3-HYDROXYACYL-[ACYL-CARRIER-PROTEIN] DEHYDRATASE"/>
    <property type="match status" value="1"/>
</dbReference>
<accession>A0A368BZD8</accession>
<keyword evidence="7" id="KW-0444">Lipid biosynthesis</keyword>
<dbReference type="GO" id="GO:0016853">
    <property type="term" value="F:isomerase activity"/>
    <property type="evidence" value="ECO:0007669"/>
    <property type="project" value="UniProtKB-KW"/>
</dbReference>
<evidence type="ECO:0000313" key="15">
    <source>
        <dbReference type="Proteomes" id="UP000253307"/>
    </source>
</evidence>
<dbReference type="GO" id="GO:0019171">
    <property type="term" value="F:(3R)-hydroxyacyl-[acyl-carrier-protein] dehydratase activity"/>
    <property type="evidence" value="ECO:0007669"/>
    <property type="project" value="UniProtKB-UniRule"/>
</dbReference>
<keyword evidence="10" id="KW-0275">Fatty acid biosynthesis</keyword>
<dbReference type="InterPro" id="IPR029069">
    <property type="entry name" value="HotDog_dom_sf"/>
</dbReference>
<dbReference type="UniPathway" id="UPA00094"/>
<evidence type="ECO:0000256" key="2">
    <source>
        <dbReference type="ARBA" id="ARBA00004496"/>
    </source>
</evidence>
<evidence type="ECO:0000256" key="8">
    <source>
        <dbReference type="ARBA" id="ARBA00022832"/>
    </source>
</evidence>
<dbReference type="Pfam" id="PF07977">
    <property type="entry name" value="FabA"/>
    <property type="match status" value="1"/>
</dbReference>
<name>A0A368BZD8_9GAMM</name>
<dbReference type="Gene3D" id="3.10.129.10">
    <property type="entry name" value="Hotdog Thioesterase"/>
    <property type="match status" value="1"/>
</dbReference>
<dbReference type="NCBIfam" id="TIGR01749">
    <property type="entry name" value="fabA"/>
    <property type="match status" value="1"/>
</dbReference>
<comment type="pathway">
    <text evidence="3">Lipid metabolism; fatty acid biosynthesis.</text>
</comment>
<dbReference type="EC" id="4.2.1.59" evidence="13"/>
<dbReference type="NCBIfam" id="NF003509">
    <property type="entry name" value="PRK05174.1"/>
    <property type="match status" value="1"/>
</dbReference>
<evidence type="ECO:0000256" key="3">
    <source>
        <dbReference type="ARBA" id="ARBA00005194"/>
    </source>
</evidence>
<gene>
    <name evidence="14" type="ORF">DBW96_01075</name>
</gene>
<protein>
    <recommendedName>
        <fullName evidence="13">3-hydroxyacyl-[acyl-carrier-protein] dehydratase FabA</fullName>
        <ecNumber evidence="13">4.2.1.59</ecNumber>
    </recommendedName>
</protein>
<evidence type="ECO:0000256" key="9">
    <source>
        <dbReference type="ARBA" id="ARBA00023098"/>
    </source>
</evidence>
<dbReference type="Proteomes" id="UP000253307">
    <property type="component" value="Unassembled WGS sequence"/>
</dbReference>
<sequence>MTFTPQNQYSKKDLIACGDGELFGIGKGRLPTDQMLMFDEIESIFDSGGVYENGYIKANLNINPELWFFDCHFKEDPVMPGCLGLDAMWQLVGFYLCWLKLPGYGRALGVDKVKFFGQVTPKAKLVEYKIDMKRVVNRGAVVGFGDGDMFVDGKHVYSAKGLRVGLFKDTSEF</sequence>
<comment type="catalytic activity">
    <reaction evidence="1">
        <text>a (3R)-hydroxyacyl-[ACP] = a (2E)-enoyl-[ACP] + H2O</text>
        <dbReference type="Rhea" id="RHEA:13097"/>
        <dbReference type="Rhea" id="RHEA-COMP:9925"/>
        <dbReference type="Rhea" id="RHEA-COMP:9945"/>
        <dbReference type="ChEBI" id="CHEBI:15377"/>
        <dbReference type="ChEBI" id="CHEBI:78784"/>
        <dbReference type="ChEBI" id="CHEBI:78827"/>
        <dbReference type="EC" id="4.2.1.59"/>
    </reaction>
</comment>
<evidence type="ECO:0000256" key="4">
    <source>
        <dbReference type="ARBA" id="ARBA00006714"/>
    </source>
</evidence>
<keyword evidence="11 14" id="KW-0413">Isomerase</keyword>
<evidence type="ECO:0000256" key="5">
    <source>
        <dbReference type="ARBA" id="ARBA00011738"/>
    </source>
</evidence>
<dbReference type="GO" id="GO:0005737">
    <property type="term" value="C:cytoplasm"/>
    <property type="evidence" value="ECO:0007669"/>
    <property type="project" value="UniProtKB-SubCell"/>
</dbReference>
<comment type="subunit">
    <text evidence="5">Homodimer.</text>
</comment>
<evidence type="ECO:0000256" key="7">
    <source>
        <dbReference type="ARBA" id="ARBA00022516"/>
    </source>
</evidence>
<dbReference type="GO" id="GO:0006633">
    <property type="term" value="P:fatty acid biosynthetic process"/>
    <property type="evidence" value="ECO:0007669"/>
    <property type="project" value="UniProtKB-UniRule"/>
</dbReference>
<dbReference type="InterPro" id="IPR013114">
    <property type="entry name" value="FabA_FabZ"/>
</dbReference>
<evidence type="ECO:0000256" key="10">
    <source>
        <dbReference type="ARBA" id="ARBA00023160"/>
    </source>
</evidence>
<evidence type="ECO:0000256" key="13">
    <source>
        <dbReference type="NCBIfam" id="TIGR01749"/>
    </source>
</evidence>
<dbReference type="EMBL" id="QOPE01000005">
    <property type="protein sequence ID" value="RCL42237.1"/>
    <property type="molecule type" value="Genomic_DNA"/>
</dbReference>
<comment type="caution">
    <text evidence="14">The sequence shown here is derived from an EMBL/GenBank/DDBJ whole genome shotgun (WGS) entry which is preliminary data.</text>
</comment>
<evidence type="ECO:0000313" key="14">
    <source>
        <dbReference type="EMBL" id="RCL42237.1"/>
    </source>
</evidence>
<dbReference type="AlphaFoldDB" id="A0A368BZD8"/>
<organism evidence="14 15">
    <name type="scientific">SAR86 cluster bacterium</name>
    <dbReference type="NCBI Taxonomy" id="2030880"/>
    <lineage>
        <taxon>Bacteria</taxon>
        <taxon>Pseudomonadati</taxon>
        <taxon>Pseudomonadota</taxon>
        <taxon>Gammaproteobacteria</taxon>
        <taxon>SAR86 cluster</taxon>
    </lineage>
</organism>
<dbReference type="InterPro" id="IPR010083">
    <property type="entry name" value="FabA"/>
</dbReference>
<keyword evidence="12 14" id="KW-0456">Lyase</keyword>
<reference evidence="14 15" key="1">
    <citation type="journal article" date="2018" name="Microbiome">
        <title>Fine metagenomic profile of the Mediterranean stratified and mixed water columns revealed by assembly and recruitment.</title>
        <authorList>
            <person name="Haro-Moreno J.M."/>
            <person name="Lopez-Perez M."/>
            <person name="De La Torre J.R."/>
            <person name="Picazo A."/>
            <person name="Camacho A."/>
            <person name="Rodriguez-Valera F."/>
        </authorList>
    </citation>
    <scope>NUCLEOTIDE SEQUENCE [LARGE SCALE GENOMIC DNA]</scope>
    <source>
        <strain evidence="14">MED-G82</strain>
    </source>
</reference>
<keyword evidence="8" id="KW-0276">Fatty acid metabolism</keyword>